<proteinExistence type="predicted"/>
<name>A4C5Y5_9GAMM</name>
<keyword evidence="3" id="KW-1185">Reference proteome</keyword>
<keyword evidence="1" id="KW-0472">Membrane</keyword>
<feature type="transmembrane region" description="Helical" evidence="1">
    <location>
        <begin position="39"/>
        <end position="57"/>
    </location>
</feature>
<dbReference type="EMBL" id="AAOH01000002">
    <property type="protein sequence ID" value="EAR29389.1"/>
    <property type="molecule type" value="Genomic_DNA"/>
</dbReference>
<dbReference type="RefSeq" id="WP_009837263.1">
    <property type="nucleotide sequence ID" value="NZ_AAOH01000002.1"/>
</dbReference>
<feature type="transmembrane region" description="Helical" evidence="1">
    <location>
        <begin position="88"/>
        <end position="110"/>
    </location>
</feature>
<reference evidence="2 3" key="1">
    <citation type="submission" date="2006-02" db="EMBL/GenBank/DDBJ databases">
        <authorList>
            <person name="Moran M.A."/>
            <person name="Kjelleberg S."/>
            <person name="Egan S."/>
            <person name="Saunders N."/>
            <person name="Thomas T."/>
            <person name="Ferriera S."/>
            <person name="Johnson J."/>
            <person name="Kravitz S."/>
            <person name="Halpern A."/>
            <person name="Remington K."/>
            <person name="Beeson K."/>
            <person name="Tran B."/>
            <person name="Rogers Y.-H."/>
            <person name="Friedman R."/>
            <person name="Venter J.C."/>
        </authorList>
    </citation>
    <scope>NUCLEOTIDE SEQUENCE [LARGE SCALE GENOMIC DNA]</scope>
    <source>
        <strain evidence="2 3">D2</strain>
    </source>
</reference>
<sequence length="117" mass="12866">MKDSAQVGQSIIAKAHFGVVIAVFFLVVSYFLTPLLLDTLMQSTLAGLICALLLLGYWRGKGGLFFILALVCPLILIVMAHLPTFFALLQLISGYFLGLSALLSAFYWLVQYKKAPH</sequence>
<evidence type="ECO:0000313" key="2">
    <source>
        <dbReference type="EMBL" id="EAR29389.1"/>
    </source>
</evidence>
<accession>A4C5Y5</accession>
<dbReference type="STRING" id="87626.PTD2_11254"/>
<keyword evidence="1" id="KW-0812">Transmembrane</keyword>
<dbReference type="AlphaFoldDB" id="A4C5Y5"/>
<evidence type="ECO:0000313" key="3">
    <source>
        <dbReference type="Proteomes" id="UP000006201"/>
    </source>
</evidence>
<comment type="caution">
    <text evidence="2">The sequence shown here is derived from an EMBL/GenBank/DDBJ whole genome shotgun (WGS) entry which is preliminary data.</text>
</comment>
<organism evidence="2 3">
    <name type="scientific">Pseudoalteromonas tunicata D2</name>
    <dbReference type="NCBI Taxonomy" id="87626"/>
    <lineage>
        <taxon>Bacteria</taxon>
        <taxon>Pseudomonadati</taxon>
        <taxon>Pseudomonadota</taxon>
        <taxon>Gammaproteobacteria</taxon>
        <taxon>Alteromonadales</taxon>
        <taxon>Pseudoalteromonadaceae</taxon>
        <taxon>Pseudoalteromonas</taxon>
    </lineage>
</organism>
<dbReference type="eggNOG" id="ENOG5033GNX">
    <property type="taxonomic scope" value="Bacteria"/>
</dbReference>
<protein>
    <submittedName>
        <fullName evidence="2">Putative orphan protein</fullName>
    </submittedName>
</protein>
<dbReference type="OrthoDB" id="6316103at2"/>
<gene>
    <name evidence="2" type="ORF">PTD2_11254</name>
</gene>
<feature type="transmembrane region" description="Helical" evidence="1">
    <location>
        <begin position="64"/>
        <end position="82"/>
    </location>
</feature>
<feature type="transmembrane region" description="Helical" evidence="1">
    <location>
        <begin position="12"/>
        <end position="33"/>
    </location>
</feature>
<keyword evidence="1" id="KW-1133">Transmembrane helix</keyword>
<dbReference type="Proteomes" id="UP000006201">
    <property type="component" value="Unassembled WGS sequence"/>
</dbReference>
<evidence type="ECO:0000256" key="1">
    <source>
        <dbReference type="SAM" id="Phobius"/>
    </source>
</evidence>
<dbReference type="HOGENOM" id="CLU_2156232_0_0_6"/>